<proteinExistence type="predicted"/>
<dbReference type="InterPro" id="IPR012347">
    <property type="entry name" value="Ferritin-like"/>
</dbReference>
<dbReference type="InterPro" id="IPR021617">
    <property type="entry name" value="DUF3231"/>
</dbReference>
<name>A0A1G8KUR3_9BACI</name>
<accession>A0A1G8KUR3</accession>
<dbReference type="AlphaFoldDB" id="A0A1G8KUR3"/>
<dbReference type="STRING" id="930129.SAMN05216352_10818"/>
<reference evidence="1 2" key="1">
    <citation type="submission" date="2016-10" db="EMBL/GenBank/DDBJ databases">
        <authorList>
            <person name="de Groot N.N."/>
        </authorList>
    </citation>
    <scope>NUCLEOTIDE SEQUENCE [LARGE SCALE GENOMIC DNA]</scope>
    <source>
        <strain evidence="2">P4B,CCM 7963,CECT 7998,DSM 25260,IBRC-M 10614,KCTC 13821</strain>
    </source>
</reference>
<sequence length="221" mass="25371">MRKPPFLLQKNFKRRIRNRLSVHVFYYVFLEMTRKREVKNVPNPFEAVWNTLKTVVDQEPKAPLHVGEVMSIWTYLTVINESINYEEIGLNTTSDNDVKDLLVDAQKLCKSQSERLSKFLEKEGVSLPPREQKKPVSDPNDIPLGVKLTDEEIANGVSLKIATAATECALANSQSIRTDVGMIWTELYTEMLVFGTNTKVLLRKRGWLKVPPYYYPPGMPK</sequence>
<dbReference type="Pfam" id="PF11553">
    <property type="entry name" value="DUF3231"/>
    <property type="match status" value="1"/>
</dbReference>
<gene>
    <name evidence="1" type="ORF">SAMN05216352_10818</name>
</gene>
<evidence type="ECO:0008006" key="3">
    <source>
        <dbReference type="Google" id="ProtNLM"/>
    </source>
</evidence>
<keyword evidence="2" id="KW-1185">Reference proteome</keyword>
<dbReference type="Gene3D" id="1.20.1260.10">
    <property type="match status" value="1"/>
</dbReference>
<organism evidence="1 2">
    <name type="scientific">Alteribacillus bidgolensis</name>
    <dbReference type="NCBI Taxonomy" id="930129"/>
    <lineage>
        <taxon>Bacteria</taxon>
        <taxon>Bacillati</taxon>
        <taxon>Bacillota</taxon>
        <taxon>Bacilli</taxon>
        <taxon>Bacillales</taxon>
        <taxon>Bacillaceae</taxon>
        <taxon>Alteribacillus</taxon>
    </lineage>
</organism>
<dbReference type="EMBL" id="FNDU01000008">
    <property type="protein sequence ID" value="SDI47112.1"/>
    <property type="molecule type" value="Genomic_DNA"/>
</dbReference>
<protein>
    <recommendedName>
        <fullName evidence="3">DUF3231 family protein</fullName>
    </recommendedName>
</protein>
<dbReference type="Proteomes" id="UP000199017">
    <property type="component" value="Unassembled WGS sequence"/>
</dbReference>
<evidence type="ECO:0000313" key="1">
    <source>
        <dbReference type="EMBL" id="SDI47112.1"/>
    </source>
</evidence>
<evidence type="ECO:0000313" key="2">
    <source>
        <dbReference type="Proteomes" id="UP000199017"/>
    </source>
</evidence>